<dbReference type="OrthoDB" id="2423701at2759"/>
<evidence type="ECO:0000313" key="6">
    <source>
        <dbReference type="EMBL" id="MQL99463.1"/>
    </source>
</evidence>
<dbReference type="Proteomes" id="UP000652761">
    <property type="component" value="Unassembled WGS sequence"/>
</dbReference>
<evidence type="ECO:0000256" key="4">
    <source>
        <dbReference type="PROSITE-ProRule" id="PRU00723"/>
    </source>
</evidence>
<dbReference type="SUPFAM" id="SSF90229">
    <property type="entry name" value="CCCH zinc finger"/>
    <property type="match status" value="1"/>
</dbReference>
<keyword evidence="2 4" id="KW-0863">Zinc-finger</keyword>
<feature type="zinc finger region" description="C3H1-type" evidence="4">
    <location>
        <begin position="82"/>
        <end position="110"/>
    </location>
</feature>
<evidence type="ECO:0000256" key="2">
    <source>
        <dbReference type="ARBA" id="ARBA00022771"/>
    </source>
</evidence>
<evidence type="ECO:0000259" key="5">
    <source>
        <dbReference type="PROSITE" id="PS50103"/>
    </source>
</evidence>
<reference evidence="6" key="1">
    <citation type="submission" date="2017-07" db="EMBL/GenBank/DDBJ databases">
        <title>Taro Niue Genome Assembly and Annotation.</title>
        <authorList>
            <person name="Atibalentja N."/>
            <person name="Keating K."/>
            <person name="Fields C.J."/>
        </authorList>
    </citation>
    <scope>NUCLEOTIDE SEQUENCE</scope>
    <source>
        <strain evidence="6">Niue_2</strain>
        <tissue evidence="6">Leaf</tissue>
    </source>
</reference>
<comment type="caution">
    <text evidence="6">The sequence shown here is derived from an EMBL/GenBank/DDBJ whole genome shotgun (WGS) entry which is preliminary data.</text>
</comment>
<dbReference type="GO" id="GO:0008270">
    <property type="term" value="F:zinc ion binding"/>
    <property type="evidence" value="ECO:0007669"/>
    <property type="project" value="UniProtKB-KW"/>
</dbReference>
<feature type="domain" description="C3H1-type" evidence="5">
    <location>
        <begin position="82"/>
        <end position="110"/>
    </location>
</feature>
<dbReference type="InterPro" id="IPR000571">
    <property type="entry name" value="Znf_CCCH"/>
</dbReference>
<proteinExistence type="predicted"/>
<evidence type="ECO:0000256" key="3">
    <source>
        <dbReference type="ARBA" id="ARBA00022833"/>
    </source>
</evidence>
<dbReference type="AlphaFoldDB" id="A0A843W5E0"/>
<keyword evidence="7" id="KW-1185">Reference proteome</keyword>
<accession>A0A843W5E0</accession>
<gene>
    <name evidence="6" type="ORF">Taro_032191</name>
</gene>
<protein>
    <recommendedName>
        <fullName evidence="5">C3H1-type domain-containing protein</fullName>
    </recommendedName>
</protein>
<dbReference type="PROSITE" id="PS50103">
    <property type="entry name" value="ZF_C3H1"/>
    <property type="match status" value="1"/>
</dbReference>
<keyword evidence="3 4" id="KW-0862">Zinc</keyword>
<evidence type="ECO:0000313" key="7">
    <source>
        <dbReference type="Proteomes" id="UP000652761"/>
    </source>
</evidence>
<name>A0A843W5E0_COLES</name>
<sequence>MHPDERYSPMSPEVEYEDKFAPVEAAQQRLRDMGAMQPAIGRAEMHYTLKRHRQKYDEENLPLAAVQQRLQGRGAVPLASGGRGDIECRHFNSPAGCLYGESCRFRHVPKGFQAKLPVCPATLTAAC</sequence>
<keyword evidence="1 4" id="KW-0479">Metal-binding</keyword>
<dbReference type="EMBL" id="NMUH01002355">
    <property type="protein sequence ID" value="MQL99463.1"/>
    <property type="molecule type" value="Genomic_DNA"/>
</dbReference>
<organism evidence="6 7">
    <name type="scientific">Colocasia esculenta</name>
    <name type="common">Wild taro</name>
    <name type="synonym">Arum esculentum</name>
    <dbReference type="NCBI Taxonomy" id="4460"/>
    <lineage>
        <taxon>Eukaryota</taxon>
        <taxon>Viridiplantae</taxon>
        <taxon>Streptophyta</taxon>
        <taxon>Embryophyta</taxon>
        <taxon>Tracheophyta</taxon>
        <taxon>Spermatophyta</taxon>
        <taxon>Magnoliopsida</taxon>
        <taxon>Liliopsida</taxon>
        <taxon>Araceae</taxon>
        <taxon>Aroideae</taxon>
        <taxon>Colocasieae</taxon>
        <taxon>Colocasia</taxon>
    </lineage>
</organism>
<evidence type="ECO:0000256" key="1">
    <source>
        <dbReference type="ARBA" id="ARBA00022723"/>
    </source>
</evidence>
<dbReference type="InterPro" id="IPR036855">
    <property type="entry name" value="Znf_CCCH_sf"/>
</dbReference>